<accession>A0AA40KPB0</accession>
<sequence>MLLAVGLAAWNVNESESSNKKHRFSIECPMGSSHISVLEKYRNTTQHVNKGFLCGEWSEFKYVQYFDVPRVTWIVRWLETRLTIRDSLSAVGKRHELHTGGRIYVTPWPIRPTAQLKLESRPNLGKQPPAAISRGFNHSISFSLKRPFVSFSPRPCDVPVT</sequence>
<gene>
    <name evidence="1" type="ORF">K0M31_003267</name>
</gene>
<organism evidence="1 2">
    <name type="scientific">Melipona bicolor</name>
    <dbReference type="NCBI Taxonomy" id="60889"/>
    <lineage>
        <taxon>Eukaryota</taxon>
        <taxon>Metazoa</taxon>
        <taxon>Ecdysozoa</taxon>
        <taxon>Arthropoda</taxon>
        <taxon>Hexapoda</taxon>
        <taxon>Insecta</taxon>
        <taxon>Pterygota</taxon>
        <taxon>Neoptera</taxon>
        <taxon>Endopterygota</taxon>
        <taxon>Hymenoptera</taxon>
        <taxon>Apocrita</taxon>
        <taxon>Aculeata</taxon>
        <taxon>Apoidea</taxon>
        <taxon>Anthophila</taxon>
        <taxon>Apidae</taxon>
        <taxon>Melipona</taxon>
    </lineage>
</organism>
<evidence type="ECO:0000313" key="2">
    <source>
        <dbReference type="Proteomes" id="UP001177670"/>
    </source>
</evidence>
<comment type="caution">
    <text evidence="1">The sequence shown here is derived from an EMBL/GenBank/DDBJ whole genome shotgun (WGS) entry which is preliminary data.</text>
</comment>
<keyword evidence="2" id="KW-1185">Reference proteome</keyword>
<dbReference type="Proteomes" id="UP001177670">
    <property type="component" value="Unassembled WGS sequence"/>
</dbReference>
<reference evidence="1" key="1">
    <citation type="submission" date="2021-10" db="EMBL/GenBank/DDBJ databases">
        <title>Melipona bicolor Genome sequencing and assembly.</title>
        <authorList>
            <person name="Araujo N.S."/>
            <person name="Arias M.C."/>
        </authorList>
    </citation>
    <scope>NUCLEOTIDE SEQUENCE</scope>
    <source>
        <strain evidence="1">USP_2M_L1-L4_2017</strain>
        <tissue evidence="1">Whole body</tissue>
    </source>
</reference>
<protein>
    <submittedName>
        <fullName evidence="1">Uncharacterized protein</fullName>
    </submittedName>
</protein>
<evidence type="ECO:0000313" key="1">
    <source>
        <dbReference type="EMBL" id="KAK1127781.1"/>
    </source>
</evidence>
<dbReference type="AlphaFoldDB" id="A0AA40KPB0"/>
<dbReference type="EMBL" id="JAHYIQ010000011">
    <property type="protein sequence ID" value="KAK1127781.1"/>
    <property type="molecule type" value="Genomic_DNA"/>
</dbReference>
<name>A0AA40KPB0_9HYME</name>
<proteinExistence type="predicted"/>